<evidence type="ECO:0000256" key="2">
    <source>
        <dbReference type="SAM" id="SignalP"/>
    </source>
</evidence>
<feature type="region of interest" description="Disordered" evidence="1">
    <location>
        <begin position="94"/>
        <end position="114"/>
    </location>
</feature>
<keyword evidence="4" id="KW-1185">Reference proteome</keyword>
<organism evidence="3 4">
    <name type="scientific">Parathielavia hyrcaniae</name>
    <dbReference type="NCBI Taxonomy" id="113614"/>
    <lineage>
        <taxon>Eukaryota</taxon>
        <taxon>Fungi</taxon>
        <taxon>Dikarya</taxon>
        <taxon>Ascomycota</taxon>
        <taxon>Pezizomycotina</taxon>
        <taxon>Sordariomycetes</taxon>
        <taxon>Sordariomycetidae</taxon>
        <taxon>Sordariales</taxon>
        <taxon>Chaetomiaceae</taxon>
        <taxon>Parathielavia</taxon>
    </lineage>
</organism>
<proteinExistence type="predicted"/>
<evidence type="ECO:0008006" key="5">
    <source>
        <dbReference type="Google" id="ProtNLM"/>
    </source>
</evidence>
<accession>A0AAN6Q7J2</accession>
<protein>
    <recommendedName>
        <fullName evidence="5">Secreted protein</fullName>
    </recommendedName>
</protein>
<sequence>MRRSLSRNVVLAIGLAATRLCVFPPNSRQKHGVHFFILLLDVPAKPVSSFSQQRWATPTDLLVSPASQQSLTRFIMTGWQRLKHRIEGQRQEAASRVARGAGRWPSSLGYGEAS</sequence>
<dbReference type="EMBL" id="MU863626">
    <property type="protein sequence ID" value="KAK4105033.1"/>
    <property type="molecule type" value="Genomic_DNA"/>
</dbReference>
<reference evidence="3" key="2">
    <citation type="submission" date="2023-05" db="EMBL/GenBank/DDBJ databases">
        <authorList>
            <consortium name="Lawrence Berkeley National Laboratory"/>
            <person name="Steindorff A."/>
            <person name="Hensen N."/>
            <person name="Bonometti L."/>
            <person name="Westerberg I."/>
            <person name="Brannstrom I.O."/>
            <person name="Guillou S."/>
            <person name="Cros-Aarteil S."/>
            <person name="Calhoun S."/>
            <person name="Haridas S."/>
            <person name="Kuo A."/>
            <person name="Mondo S."/>
            <person name="Pangilinan J."/>
            <person name="Riley R."/>
            <person name="Labutti K."/>
            <person name="Andreopoulos B."/>
            <person name="Lipzen A."/>
            <person name="Chen C."/>
            <person name="Yanf M."/>
            <person name="Daum C."/>
            <person name="Ng V."/>
            <person name="Clum A."/>
            <person name="Ohm R."/>
            <person name="Martin F."/>
            <person name="Silar P."/>
            <person name="Natvig D."/>
            <person name="Lalanne C."/>
            <person name="Gautier V."/>
            <person name="Ament-Velasquez S.L."/>
            <person name="Kruys A."/>
            <person name="Hutchinson M.I."/>
            <person name="Powell A.J."/>
            <person name="Barry K."/>
            <person name="Miller A.N."/>
            <person name="Grigoriev I.V."/>
            <person name="Debuchy R."/>
            <person name="Gladieux P."/>
            <person name="Thoren M.H."/>
            <person name="Johannesson H."/>
        </authorList>
    </citation>
    <scope>NUCLEOTIDE SEQUENCE</scope>
    <source>
        <strain evidence="3">CBS 757.83</strain>
    </source>
</reference>
<gene>
    <name evidence="3" type="ORF">N658DRAFT_198310</name>
</gene>
<dbReference type="AlphaFoldDB" id="A0AAN6Q7J2"/>
<comment type="caution">
    <text evidence="3">The sequence shown here is derived from an EMBL/GenBank/DDBJ whole genome shotgun (WGS) entry which is preliminary data.</text>
</comment>
<keyword evidence="2" id="KW-0732">Signal</keyword>
<reference evidence="3" key="1">
    <citation type="journal article" date="2023" name="Mol. Phylogenet. Evol.">
        <title>Genome-scale phylogeny and comparative genomics of the fungal order Sordariales.</title>
        <authorList>
            <person name="Hensen N."/>
            <person name="Bonometti L."/>
            <person name="Westerberg I."/>
            <person name="Brannstrom I.O."/>
            <person name="Guillou S."/>
            <person name="Cros-Aarteil S."/>
            <person name="Calhoun S."/>
            <person name="Haridas S."/>
            <person name="Kuo A."/>
            <person name="Mondo S."/>
            <person name="Pangilinan J."/>
            <person name="Riley R."/>
            <person name="LaButti K."/>
            <person name="Andreopoulos B."/>
            <person name="Lipzen A."/>
            <person name="Chen C."/>
            <person name="Yan M."/>
            <person name="Daum C."/>
            <person name="Ng V."/>
            <person name="Clum A."/>
            <person name="Steindorff A."/>
            <person name="Ohm R.A."/>
            <person name="Martin F."/>
            <person name="Silar P."/>
            <person name="Natvig D.O."/>
            <person name="Lalanne C."/>
            <person name="Gautier V."/>
            <person name="Ament-Velasquez S.L."/>
            <person name="Kruys A."/>
            <person name="Hutchinson M.I."/>
            <person name="Powell A.J."/>
            <person name="Barry K."/>
            <person name="Miller A.N."/>
            <person name="Grigoriev I.V."/>
            <person name="Debuchy R."/>
            <person name="Gladieux P."/>
            <person name="Hiltunen Thoren M."/>
            <person name="Johannesson H."/>
        </authorList>
    </citation>
    <scope>NUCLEOTIDE SEQUENCE</scope>
    <source>
        <strain evidence="3">CBS 757.83</strain>
    </source>
</reference>
<feature type="chain" id="PRO_5042987599" description="Secreted protein" evidence="2">
    <location>
        <begin position="21"/>
        <end position="114"/>
    </location>
</feature>
<evidence type="ECO:0000313" key="3">
    <source>
        <dbReference type="EMBL" id="KAK4105033.1"/>
    </source>
</evidence>
<evidence type="ECO:0000256" key="1">
    <source>
        <dbReference type="SAM" id="MobiDB-lite"/>
    </source>
</evidence>
<evidence type="ECO:0000313" key="4">
    <source>
        <dbReference type="Proteomes" id="UP001305647"/>
    </source>
</evidence>
<name>A0AAN6Q7J2_9PEZI</name>
<feature type="signal peptide" evidence="2">
    <location>
        <begin position="1"/>
        <end position="20"/>
    </location>
</feature>
<dbReference type="Proteomes" id="UP001305647">
    <property type="component" value="Unassembled WGS sequence"/>
</dbReference>